<keyword evidence="2" id="KW-1185">Reference proteome</keyword>
<dbReference type="Proteomes" id="UP000053095">
    <property type="component" value="Unassembled WGS sequence"/>
</dbReference>
<dbReference type="AlphaFoldDB" id="A0A510NWW1"/>
<name>A0A510NWW1_TALPI</name>
<sequence length="80" mass="8904">MQVPAYWPSFVGVHVVVNRDERAEMKKVITIDMLSEEDMEDMSDEEVVVDEGIDMAIVVADVVVIPDMSILACNFLVSGM</sequence>
<evidence type="ECO:0000313" key="2">
    <source>
        <dbReference type="Proteomes" id="UP000053095"/>
    </source>
</evidence>
<protein>
    <submittedName>
        <fullName evidence="1">Uncharacterized protein</fullName>
    </submittedName>
</protein>
<organism evidence="1 2">
    <name type="scientific">Talaromyces pinophilus</name>
    <name type="common">Penicillium pinophilum</name>
    <dbReference type="NCBI Taxonomy" id="128442"/>
    <lineage>
        <taxon>Eukaryota</taxon>
        <taxon>Fungi</taxon>
        <taxon>Dikarya</taxon>
        <taxon>Ascomycota</taxon>
        <taxon>Pezizomycotina</taxon>
        <taxon>Eurotiomycetes</taxon>
        <taxon>Eurotiomycetidae</taxon>
        <taxon>Eurotiales</taxon>
        <taxon>Trichocomaceae</taxon>
        <taxon>Talaromyces</taxon>
        <taxon>Talaromyces sect. Talaromyces</taxon>
    </lineage>
</organism>
<evidence type="ECO:0000313" key="1">
    <source>
        <dbReference type="EMBL" id="GAM36756.1"/>
    </source>
</evidence>
<proteinExistence type="predicted"/>
<reference evidence="2" key="1">
    <citation type="journal article" date="2015" name="Genome Announc.">
        <title>Draft genome sequence of Talaromyces cellulolyticus strain Y-94, a source of lignocellulosic biomass-degrading enzymes.</title>
        <authorList>
            <person name="Fujii T."/>
            <person name="Koike H."/>
            <person name="Sawayama S."/>
            <person name="Yano S."/>
            <person name="Inoue H."/>
        </authorList>
    </citation>
    <scope>NUCLEOTIDE SEQUENCE [LARGE SCALE GENOMIC DNA]</scope>
    <source>
        <strain evidence="2">Y-94</strain>
    </source>
</reference>
<accession>A0A510NWW1</accession>
<dbReference type="EMBL" id="DF933814">
    <property type="protein sequence ID" value="GAM36756.1"/>
    <property type="molecule type" value="Genomic_DNA"/>
</dbReference>
<gene>
    <name evidence="1" type="ORF">TCE0_018r06101</name>
</gene>